<dbReference type="SUPFAM" id="SSF56801">
    <property type="entry name" value="Acetyl-CoA synthetase-like"/>
    <property type="match status" value="1"/>
</dbReference>
<dbReference type="Pfam" id="PF00501">
    <property type="entry name" value="AMP-binding"/>
    <property type="match status" value="1"/>
</dbReference>
<name>A0A845E7I1_9BACI</name>
<gene>
    <name evidence="7" type="ORF">GLW04_19685</name>
</gene>
<comment type="caution">
    <text evidence="7">The sequence shown here is derived from an EMBL/GenBank/DDBJ whole genome shotgun (WGS) entry which is preliminary data.</text>
</comment>
<dbReference type="GO" id="GO:0006631">
    <property type="term" value="P:fatty acid metabolic process"/>
    <property type="evidence" value="ECO:0007669"/>
    <property type="project" value="UniProtKB-KW"/>
</dbReference>
<evidence type="ECO:0000259" key="6">
    <source>
        <dbReference type="Pfam" id="PF13193"/>
    </source>
</evidence>
<protein>
    <submittedName>
        <fullName evidence="7">AMP-binding protein</fullName>
    </submittedName>
</protein>
<dbReference type="GO" id="GO:0016874">
    <property type="term" value="F:ligase activity"/>
    <property type="evidence" value="ECO:0007669"/>
    <property type="project" value="UniProtKB-KW"/>
</dbReference>
<evidence type="ECO:0000313" key="7">
    <source>
        <dbReference type="EMBL" id="MYL22087.1"/>
    </source>
</evidence>
<dbReference type="InterPro" id="IPR000873">
    <property type="entry name" value="AMP-dep_synth/lig_dom"/>
</dbReference>
<evidence type="ECO:0000256" key="4">
    <source>
        <dbReference type="ARBA" id="ARBA00023098"/>
    </source>
</evidence>
<keyword evidence="3" id="KW-0276">Fatty acid metabolism</keyword>
<organism evidence="7 8">
    <name type="scientific">Halobacillus litoralis</name>
    <dbReference type="NCBI Taxonomy" id="45668"/>
    <lineage>
        <taxon>Bacteria</taxon>
        <taxon>Bacillati</taxon>
        <taxon>Bacillota</taxon>
        <taxon>Bacilli</taxon>
        <taxon>Bacillales</taxon>
        <taxon>Bacillaceae</taxon>
        <taxon>Halobacillus</taxon>
    </lineage>
</organism>
<accession>A0A845E7I1</accession>
<feature type="non-terminal residue" evidence="7">
    <location>
        <position position="1"/>
    </location>
</feature>
<evidence type="ECO:0000256" key="1">
    <source>
        <dbReference type="ARBA" id="ARBA00006432"/>
    </source>
</evidence>
<dbReference type="EMBL" id="WMET01000031">
    <property type="protein sequence ID" value="MYL22087.1"/>
    <property type="molecule type" value="Genomic_DNA"/>
</dbReference>
<dbReference type="InterPro" id="IPR025110">
    <property type="entry name" value="AMP-bd_C"/>
</dbReference>
<dbReference type="InterPro" id="IPR045851">
    <property type="entry name" value="AMP-bd_C_sf"/>
</dbReference>
<dbReference type="Gene3D" id="3.40.50.12780">
    <property type="entry name" value="N-terminal domain of ligase-like"/>
    <property type="match status" value="1"/>
</dbReference>
<feature type="domain" description="AMP-dependent synthetase/ligase" evidence="5">
    <location>
        <begin position="4"/>
        <end position="147"/>
    </location>
</feature>
<keyword evidence="4" id="KW-0443">Lipid metabolism</keyword>
<dbReference type="Proteomes" id="UP000460949">
    <property type="component" value="Unassembled WGS sequence"/>
</dbReference>
<dbReference type="Pfam" id="PF13193">
    <property type="entry name" value="AMP-binding_C"/>
    <property type="match status" value="1"/>
</dbReference>
<evidence type="ECO:0000313" key="8">
    <source>
        <dbReference type="Proteomes" id="UP000460949"/>
    </source>
</evidence>
<keyword evidence="2" id="KW-0436">Ligase</keyword>
<dbReference type="PANTHER" id="PTHR43859:SF4">
    <property type="entry name" value="BUTANOATE--COA LIGASE AAE1-RELATED"/>
    <property type="match status" value="1"/>
</dbReference>
<dbReference type="InterPro" id="IPR042099">
    <property type="entry name" value="ANL_N_sf"/>
</dbReference>
<sequence length="247" mass="26812">VEAETILQLISDHGVTHMCGAPIILNTLLNLPEEARESLSHRVQAMTAGAAPPASVIGAVEAMGIDITHVYGLTEVYGPVTVCAWNPEWDDLPLEKRAALKARQGVRYPTLQGLMVADTETMEPVARDGETVGEICLRGNTVMKGYLKNPSATEEAFRGGWYHTGDLAVWHEDGYIEIKDRLKDIIISGGENISTIEVEGVIYSHPDVLEAAVVARPDEKWGETPCAFVTLKPEAGEVSEEAIISYC</sequence>
<dbReference type="AlphaFoldDB" id="A0A845E7I1"/>
<comment type="similarity">
    <text evidence="1">Belongs to the ATP-dependent AMP-binding enzyme family.</text>
</comment>
<dbReference type="PANTHER" id="PTHR43859">
    <property type="entry name" value="ACYL-ACTIVATING ENZYME"/>
    <property type="match status" value="1"/>
</dbReference>
<evidence type="ECO:0000259" key="5">
    <source>
        <dbReference type="Pfam" id="PF00501"/>
    </source>
</evidence>
<evidence type="ECO:0000256" key="3">
    <source>
        <dbReference type="ARBA" id="ARBA00022832"/>
    </source>
</evidence>
<proteinExistence type="inferred from homology"/>
<feature type="domain" description="AMP-binding enzyme C-terminal" evidence="6">
    <location>
        <begin position="197"/>
        <end position="247"/>
    </location>
</feature>
<dbReference type="Gene3D" id="3.30.300.30">
    <property type="match status" value="1"/>
</dbReference>
<reference evidence="7 8" key="1">
    <citation type="submission" date="2019-11" db="EMBL/GenBank/DDBJ databases">
        <title>Genome sequences of 17 halophilic strains isolated from different environments.</title>
        <authorList>
            <person name="Furrow R.E."/>
        </authorList>
    </citation>
    <scope>NUCLEOTIDE SEQUENCE [LARGE SCALE GENOMIC DNA]</scope>
    <source>
        <strain evidence="7 8">22511_23_Filter</strain>
    </source>
</reference>
<feature type="non-terminal residue" evidence="7">
    <location>
        <position position="247"/>
    </location>
</feature>
<evidence type="ECO:0000256" key="2">
    <source>
        <dbReference type="ARBA" id="ARBA00022598"/>
    </source>
</evidence>